<name>A0A2T3AK90_9PEZI</name>
<feature type="compositionally biased region" description="Low complexity" evidence="3">
    <location>
        <begin position="186"/>
        <end position="195"/>
    </location>
</feature>
<accession>A0A2T3AK90</accession>
<gene>
    <name evidence="5" type="ORF">BD289DRAFT_423161</name>
</gene>
<dbReference type="CDD" id="cd22887">
    <property type="entry name" value="Atg16_CCD"/>
    <property type="match status" value="1"/>
</dbReference>
<feature type="region of interest" description="Disordered" evidence="3">
    <location>
        <begin position="22"/>
        <end position="46"/>
    </location>
</feature>
<dbReference type="EMBL" id="KZ678380">
    <property type="protein sequence ID" value="PSS00998.1"/>
    <property type="molecule type" value="Genomic_DNA"/>
</dbReference>
<comment type="similarity">
    <text evidence="1">Belongs to the ATG16 family.</text>
</comment>
<feature type="compositionally biased region" description="Low complexity" evidence="3">
    <location>
        <begin position="157"/>
        <end position="179"/>
    </location>
</feature>
<sequence>MDPPPSSLRVDLDSDLDEWELLLPSSSAESHHQQPSQTQTQTTTNTKIRTATPAEKALQTSNGFEAVAVVGLGGSASGCVPQTCQQLHHHKDGDLGCFLGAVVMPGWKDDYLSALLEAERDNPINLELVDACTQLNDRIALLEAERAQAAHQLHRTATSSSSSAALDKSQQSQQPPSTQATLITQDPSSTLAATASTTDPLTLRLRADLAHALRQNTDLTTRLRTAAADRDRLLAQTKSQAKSLATLTAERESLARRVRDQAEELRGKKQLYDQVQDEVIALEMQLNIAEQQKTQIAAENKNLIDRWMKRAELEASQMNALNEKKT</sequence>
<feature type="region of interest" description="Disordered" evidence="3">
    <location>
        <begin position="152"/>
        <end position="195"/>
    </location>
</feature>
<dbReference type="InterPro" id="IPR013923">
    <property type="entry name" value="Autophagy-rel_prot_16_dom"/>
</dbReference>
<evidence type="ECO:0000256" key="1">
    <source>
        <dbReference type="ARBA" id="ARBA00005331"/>
    </source>
</evidence>
<dbReference type="Proteomes" id="UP000241462">
    <property type="component" value="Unassembled WGS sequence"/>
</dbReference>
<feature type="coiled-coil region" evidence="2">
    <location>
        <begin position="244"/>
        <end position="306"/>
    </location>
</feature>
<evidence type="ECO:0000256" key="2">
    <source>
        <dbReference type="SAM" id="Coils"/>
    </source>
</evidence>
<organism evidence="5 6">
    <name type="scientific">Coniella lustricola</name>
    <dbReference type="NCBI Taxonomy" id="2025994"/>
    <lineage>
        <taxon>Eukaryota</taxon>
        <taxon>Fungi</taxon>
        <taxon>Dikarya</taxon>
        <taxon>Ascomycota</taxon>
        <taxon>Pezizomycotina</taxon>
        <taxon>Sordariomycetes</taxon>
        <taxon>Sordariomycetidae</taxon>
        <taxon>Diaporthales</taxon>
        <taxon>Schizoparmaceae</taxon>
        <taxon>Coniella</taxon>
    </lineage>
</organism>
<dbReference type="AlphaFoldDB" id="A0A2T3AK90"/>
<evidence type="ECO:0000256" key="3">
    <source>
        <dbReference type="SAM" id="MobiDB-lite"/>
    </source>
</evidence>
<reference evidence="5 6" key="1">
    <citation type="journal article" date="2018" name="Mycol. Prog.">
        <title>Coniella lustricola, a new species from submerged detritus.</title>
        <authorList>
            <person name="Raudabaugh D.B."/>
            <person name="Iturriaga T."/>
            <person name="Carver A."/>
            <person name="Mondo S."/>
            <person name="Pangilinan J."/>
            <person name="Lipzen A."/>
            <person name="He G."/>
            <person name="Amirebrahimi M."/>
            <person name="Grigoriev I.V."/>
            <person name="Miller A.N."/>
        </authorList>
    </citation>
    <scope>NUCLEOTIDE SEQUENCE [LARGE SCALE GENOMIC DNA]</scope>
    <source>
        <strain evidence="5 6">B22-T-1</strain>
    </source>
</reference>
<dbReference type="Gene3D" id="1.20.5.170">
    <property type="match status" value="1"/>
</dbReference>
<evidence type="ECO:0000313" key="5">
    <source>
        <dbReference type="EMBL" id="PSS00998.1"/>
    </source>
</evidence>
<dbReference type="STRING" id="2025994.A0A2T3AK90"/>
<dbReference type="OrthoDB" id="8949486at2759"/>
<evidence type="ECO:0000313" key="6">
    <source>
        <dbReference type="Proteomes" id="UP000241462"/>
    </source>
</evidence>
<feature type="coiled-coil region" evidence="2">
    <location>
        <begin position="125"/>
        <end position="152"/>
    </location>
</feature>
<keyword evidence="2" id="KW-0175">Coiled coil</keyword>
<evidence type="ECO:0000259" key="4">
    <source>
        <dbReference type="Pfam" id="PF08614"/>
    </source>
</evidence>
<dbReference type="Pfam" id="PF08614">
    <property type="entry name" value="ATG16"/>
    <property type="match status" value="1"/>
</dbReference>
<proteinExistence type="inferred from homology"/>
<dbReference type="InParanoid" id="A0A2T3AK90"/>
<protein>
    <submittedName>
        <fullName evidence="5">Autophagy protein 16-domain-containing protein</fullName>
    </submittedName>
</protein>
<feature type="domain" description="Autophagy-related protein 16" evidence="4">
    <location>
        <begin position="110"/>
        <end position="319"/>
    </location>
</feature>
<keyword evidence="6" id="KW-1185">Reference proteome</keyword>